<feature type="transmembrane region" description="Helical" evidence="1">
    <location>
        <begin position="152"/>
        <end position="170"/>
    </location>
</feature>
<dbReference type="Pfam" id="PF04240">
    <property type="entry name" value="Caroten_synth"/>
    <property type="match status" value="1"/>
</dbReference>
<dbReference type="STRING" id="1666911.HLUCCA11_10700"/>
<evidence type="ECO:0000256" key="1">
    <source>
        <dbReference type="SAM" id="Phobius"/>
    </source>
</evidence>
<name>A0A0P8BNM8_9CYAN</name>
<keyword evidence="1" id="KW-0812">Transmembrane</keyword>
<feature type="transmembrane region" description="Helical" evidence="1">
    <location>
        <begin position="76"/>
        <end position="97"/>
    </location>
</feature>
<keyword evidence="1" id="KW-1133">Transmembrane helix</keyword>
<keyword evidence="1" id="KW-0472">Membrane</keyword>
<feature type="transmembrane region" description="Helical" evidence="1">
    <location>
        <begin position="198"/>
        <end position="216"/>
    </location>
</feature>
<evidence type="ECO:0000313" key="3">
    <source>
        <dbReference type="Proteomes" id="UP000050465"/>
    </source>
</evidence>
<feature type="transmembrane region" description="Helical" evidence="1">
    <location>
        <begin position="12"/>
        <end position="37"/>
    </location>
</feature>
<dbReference type="PANTHER" id="PTHR39419:SF1">
    <property type="entry name" value="SLL0814 PROTEIN"/>
    <property type="match status" value="1"/>
</dbReference>
<comment type="caution">
    <text evidence="2">The sequence shown here is derived from an EMBL/GenBank/DDBJ whole genome shotgun (WGS) entry which is preliminary data.</text>
</comment>
<dbReference type="AlphaFoldDB" id="A0A0P8BNM8"/>
<dbReference type="Proteomes" id="UP000050465">
    <property type="component" value="Unassembled WGS sequence"/>
</dbReference>
<feature type="transmembrane region" description="Helical" evidence="1">
    <location>
        <begin position="117"/>
        <end position="140"/>
    </location>
</feature>
<proteinExistence type="predicted"/>
<dbReference type="InterPro" id="IPR007354">
    <property type="entry name" value="CruF-like"/>
</dbReference>
<feature type="transmembrane region" description="Helical" evidence="1">
    <location>
        <begin position="245"/>
        <end position="265"/>
    </location>
</feature>
<feature type="transmembrane region" description="Helical" evidence="1">
    <location>
        <begin position="49"/>
        <end position="69"/>
    </location>
</feature>
<evidence type="ECO:0000313" key="2">
    <source>
        <dbReference type="EMBL" id="KPQ35423.1"/>
    </source>
</evidence>
<dbReference type="PATRIC" id="fig|1666911.3.peg.4292"/>
<reference evidence="2 3" key="1">
    <citation type="submission" date="2015-09" db="EMBL/GenBank/DDBJ databases">
        <title>Identification and resolution of microdiversity through metagenomic sequencing of parallel consortia.</title>
        <authorList>
            <person name="Nelson W.C."/>
            <person name="Romine M.F."/>
            <person name="Lindemann S.R."/>
        </authorList>
    </citation>
    <scope>NUCLEOTIDE SEQUENCE [LARGE SCALE GENOMIC DNA]</scope>
    <source>
        <strain evidence="2">Ana</strain>
    </source>
</reference>
<organism evidence="2 3">
    <name type="scientific">Phormidesmis priestleyi Ana</name>
    <dbReference type="NCBI Taxonomy" id="1666911"/>
    <lineage>
        <taxon>Bacteria</taxon>
        <taxon>Bacillati</taxon>
        <taxon>Cyanobacteriota</taxon>
        <taxon>Cyanophyceae</taxon>
        <taxon>Leptolyngbyales</taxon>
        <taxon>Leptolyngbyaceae</taxon>
        <taxon>Phormidesmis</taxon>
    </lineage>
</organism>
<gene>
    <name evidence="2" type="ORF">HLUCCA11_10700</name>
</gene>
<sequence length="317" mass="34124">MKALAIAQRVCFSIHIASLVFGLAGLLIVLPNTAFIAGLPEFGQRAFQWSMAGGGAVYMISGAIAVSIYAYQNLGVWRWLSFMLPALGISTGAELLGTSTGFPFGEYHYLTGLGYKIAGLVPFTIPLSWFYLGLSAYLLAYMGLVGLGKLRVLGAIAFGSLLLTSWDFVLDPAMSQTTMPFWAWDQPGAFFGMPYQNFAGWFGTGAVFMAIAAFLWKIKPTNDSERSSELSADLQPGEQPGLQPGLPLGLPLAVYLSNFTFAMVISLDGKIYLPILLGLLLGVLPAILLYRSAIEAEENREMAADFEQLAVSGRGKA</sequence>
<protein>
    <submittedName>
        <fullName evidence="2">Putative membrane protein</fullName>
    </submittedName>
</protein>
<dbReference type="EMBL" id="LJZR01000012">
    <property type="protein sequence ID" value="KPQ35423.1"/>
    <property type="molecule type" value="Genomic_DNA"/>
</dbReference>
<accession>A0A0P8BNM8</accession>
<dbReference type="PANTHER" id="PTHR39419">
    <property type="entry name" value="SLL0814 PROTEIN"/>
    <property type="match status" value="1"/>
</dbReference>
<feature type="transmembrane region" description="Helical" evidence="1">
    <location>
        <begin position="271"/>
        <end position="290"/>
    </location>
</feature>